<evidence type="ECO:0000256" key="5">
    <source>
        <dbReference type="ARBA" id="ARBA00023004"/>
    </source>
</evidence>
<dbReference type="InterPro" id="IPR034457">
    <property type="entry name" value="Organic_radical-activating"/>
</dbReference>
<dbReference type="GO" id="GO:0043365">
    <property type="term" value="F:[formate-C-acetyltransferase]-activating enzyme activity"/>
    <property type="evidence" value="ECO:0007669"/>
    <property type="project" value="InterPro"/>
</dbReference>
<keyword evidence="4" id="KW-0479">Metal-binding</keyword>
<dbReference type="InterPro" id="IPR013785">
    <property type="entry name" value="Aldolase_TIM"/>
</dbReference>
<evidence type="ECO:0000256" key="3">
    <source>
        <dbReference type="ARBA" id="ARBA00022691"/>
    </source>
</evidence>
<reference evidence="7" key="1">
    <citation type="journal article" date="2020" name="mSystems">
        <title>Genome- and Community-Level Interaction Insights into Carbon Utilization and Element Cycling Functions of Hydrothermarchaeota in Hydrothermal Sediment.</title>
        <authorList>
            <person name="Zhou Z."/>
            <person name="Liu Y."/>
            <person name="Xu W."/>
            <person name="Pan J."/>
            <person name="Luo Z.H."/>
            <person name="Li M."/>
        </authorList>
    </citation>
    <scope>NUCLEOTIDE SEQUENCE [LARGE SCALE GENOMIC DNA]</scope>
    <source>
        <strain evidence="7">SpSt-456</strain>
    </source>
</reference>
<dbReference type="InterPro" id="IPR058240">
    <property type="entry name" value="rSAM_sf"/>
</dbReference>
<dbReference type="AlphaFoldDB" id="A0A832A6T5"/>
<dbReference type="Gene3D" id="3.20.20.70">
    <property type="entry name" value="Aldolase class I"/>
    <property type="match status" value="1"/>
</dbReference>
<comment type="cofactor">
    <cofactor evidence="1">
        <name>[4Fe-4S] cluster</name>
        <dbReference type="ChEBI" id="CHEBI:49883"/>
    </cofactor>
</comment>
<dbReference type="InterPro" id="IPR007197">
    <property type="entry name" value="rSAM"/>
</dbReference>
<keyword evidence="3" id="KW-0949">S-adenosyl-L-methionine</keyword>
<evidence type="ECO:0000256" key="6">
    <source>
        <dbReference type="ARBA" id="ARBA00023014"/>
    </source>
</evidence>
<dbReference type="SFLD" id="SFLDG01066">
    <property type="entry name" value="organic_radical-activating_enz"/>
    <property type="match status" value="1"/>
</dbReference>
<keyword evidence="6" id="KW-0411">Iron-sulfur</keyword>
<evidence type="ECO:0000256" key="4">
    <source>
        <dbReference type="ARBA" id="ARBA00022723"/>
    </source>
</evidence>
<protein>
    <submittedName>
        <fullName evidence="7">Radical SAM protein</fullName>
    </submittedName>
</protein>
<dbReference type="GO" id="GO:0046872">
    <property type="term" value="F:metal ion binding"/>
    <property type="evidence" value="ECO:0007669"/>
    <property type="project" value="UniProtKB-KW"/>
</dbReference>
<comment type="caution">
    <text evidence="7">The sequence shown here is derived from an EMBL/GenBank/DDBJ whole genome shotgun (WGS) entry which is preliminary data.</text>
</comment>
<dbReference type="Pfam" id="PF13353">
    <property type="entry name" value="Fer4_12"/>
    <property type="match status" value="1"/>
</dbReference>
<accession>A0A832A6T5</accession>
<gene>
    <name evidence="7" type="ORF">ENS06_08295</name>
</gene>
<organism evidence="7">
    <name type="scientific">Desulfacinum infernum</name>
    <dbReference type="NCBI Taxonomy" id="35837"/>
    <lineage>
        <taxon>Bacteria</taxon>
        <taxon>Pseudomonadati</taxon>
        <taxon>Thermodesulfobacteriota</taxon>
        <taxon>Syntrophobacteria</taxon>
        <taxon>Syntrophobacterales</taxon>
        <taxon>Syntrophobacteraceae</taxon>
        <taxon>Desulfacinum</taxon>
    </lineage>
</organism>
<keyword evidence="5" id="KW-0408">Iron</keyword>
<dbReference type="EMBL" id="DSTK01000023">
    <property type="protein sequence ID" value="HFK97310.1"/>
    <property type="molecule type" value="Genomic_DNA"/>
</dbReference>
<dbReference type="SUPFAM" id="SSF102114">
    <property type="entry name" value="Radical SAM enzymes"/>
    <property type="match status" value="1"/>
</dbReference>
<dbReference type="SFLD" id="SFLDG01063">
    <property type="entry name" value="activating_enzymes__group_1"/>
    <property type="match status" value="1"/>
</dbReference>
<evidence type="ECO:0000313" key="7">
    <source>
        <dbReference type="EMBL" id="HFK97310.1"/>
    </source>
</evidence>
<evidence type="ECO:0000256" key="1">
    <source>
        <dbReference type="ARBA" id="ARBA00001966"/>
    </source>
</evidence>
<proteinExistence type="predicted"/>
<dbReference type="PANTHER" id="PTHR30352">
    <property type="entry name" value="PYRUVATE FORMATE-LYASE-ACTIVATING ENZYME"/>
    <property type="match status" value="1"/>
</dbReference>
<dbReference type="InterPro" id="IPR012837">
    <property type="entry name" value="NrdG"/>
</dbReference>
<dbReference type="SFLD" id="SFLDS00029">
    <property type="entry name" value="Radical_SAM"/>
    <property type="match status" value="1"/>
</dbReference>
<dbReference type="GO" id="GO:0051539">
    <property type="term" value="F:4 iron, 4 sulfur cluster binding"/>
    <property type="evidence" value="ECO:0007669"/>
    <property type="project" value="UniProtKB-KW"/>
</dbReference>
<dbReference type="PANTHER" id="PTHR30352:SF2">
    <property type="entry name" value="ANAEROBIC RIBONUCLEOSIDE-TRIPHOSPHATE REDUCTASE-ACTIVATING PROTEIN"/>
    <property type="match status" value="1"/>
</dbReference>
<sequence length="204" mass="23255">MLRIGSCLVSQGVNGPGKRFVLWFQGCRFRCDGCFNAEFWSEDGGTLVHADALVGQITAVPEIEGVTFTGGEPFLQAKEILYLARRIKSKDLTIVCYTGYLLEDILQGQVPYGKQVLEYIDILIDGRYVEAEKAPLLWRGSRNQKVHFLTQKYSHFEPFVQMEGTRNIELQIGKVGVTITGIFDWTLWERMKKELEANDERIEP</sequence>
<dbReference type="CDD" id="cd01335">
    <property type="entry name" value="Radical_SAM"/>
    <property type="match status" value="1"/>
</dbReference>
<keyword evidence="2" id="KW-0004">4Fe-4S</keyword>
<dbReference type="SFLD" id="SFLDF00299">
    <property type="entry name" value="anaerobic_ribonucleoside-triph"/>
    <property type="match status" value="1"/>
</dbReference>
<evidence type="ECO:0000256" key="2">
    <source>
        <dbReference type="ARBA" id="ARBA00022485"/>
    </source>
</evidence>
<name>A0A832A6T5_9BACT</name>
<dbReference type="GO" id="GO:0004748">
    <property type="term" value="F:ribonucleoside-diphosphate reductase activity, thioredoxin disulfide as acceptor"/>
    <property type="evidence" value="ECO:0007669"/>
    <property type="project" value="TreeGrafter"/>
</dbReference>